<dbReference type="SMART" id="SM00325">
    <property type="entry name" value="RhoGEF"/>
    <property type="match status" value="1"/>
</dbReference>
<dbReference type="SUPFAM" id="SSF50729">
    <property type="entry name" value="PH domain-like"/>
    <property type="match status" value="1"/>
</dbReference>
<feature type="domain" description="DH" evidence="3">
    <location>
        <begin position="5"/>
        <end position="175"/>
    </location>
</feature>
<dbReference type="InterPro" id="IPR000219">
    <property type="entry name" value="DH_dom"/>
</dbReference>
<dbReference type="PROSITE" id="PS50003">
    <property type="entry name" value="PH_DOMAIN"/>
    <property type="match status" value="1"/>
</dbReference>
<sequence>MAKNMRQKVVEEILATEATYLRQLEILDKFFVQPSREKGILPPTVHHTVFGGLVALQEVSRELYQALLPGKDAKGGGGEGSYSTYVKNYQGALDMLMECEGRISSVRQWVEATEGRPEVQTKLPALLITPVQRIPRYLLLLSQLLHHTPPHHPHQHSIAKAVEEVEGVARFVDGSISEAENYQRVLMIQRALKGGRPTIMAPGRWLVKEGLLHKMARNGSSSHPRLFFLFSDVLMYTKLPPGASPLTHTHRDITTTAPPPPPPPTPPPPPASPSTATSDYRPNSLDFCCVLPLRHCVVIPLLGSGARELFRIKCESEDLLLYSSEEAGGGGGEWVAALKKAVEQAVRKRRTLRKDSTSRKPIRRQDLKRAGVENHPASTSTTTTTTTSTSTSTKSPCPSLVKILHHLPPSCASWLSPKRHVHTNAALPSTSYEPKIINSSTSSTPYSFSSTYSTYSTPPKHASTPAANSTTIAISSTLNTANITSSSSTYSTFSTFSPPRPVSTTTITTLSSTSTKSLKIASPTTSTVSTFSTRPVSTPADYFSTSTSSSSPYFNPYSSTSPPFSTLFLSSPSSTSSSTSNHAKRGKRPRDLAQSGEDGRKRIRRPFSLLQSP</sequence>
<gene>
    <name evidence="4" type="ORF">O3P69_019249</name>
</gene>
<evidence type="ECO:0000256" key="1">
    <source>
        <dbReference type="SAM" id="MobiDB-lite"/>
    </source>
</evidence>
<feature type="region of interest" description="Disordered" evidence="1">
    <location>
        <begin position="348"/>
        <end position="395"/>
    </location>
</feature>
<accession>A0AAW0SX43</accession>
<dbReference type="SMART" id="SM00233">
    <property type="entry name" value="PH"/>
    <property type="match status" value="1"/>
</dbReference>
<dbReference type="InterPro" id="IPR035899">
    <property type="entry name" value="DBL_dom_sf"/>
</dbReference>
<feature type="domain" description="PH" evidence="2">
    <location>
        <begin position="205"/>
        <end position="343"/>
    </location>
</feature>
<dbReference type="InterPro" id="IPR001331">
    <property type="entry name" value="GDS_CDC24_CS"/>
</dbReference>
<dbReference type="PANTHER" id="PTHR12673:SF159">
    <property type="entry name" value="LD03170P"/>
    <property type="match status" value="1"/>
</dbReference>
<evidence type="ECO:0000313" key="4">
    <source>
        <dbReference type="EMBL" id="KAK8379262.1"/>
    </source>
</evidence>
<dbReference type="Gene3D" id="2.30.29.30">
    <property type="entry name" value="Pleckstrin-homology domain (PH domain)/Phosphotyrosine-binding domain (PTB)"/>
    <property type="match status" value="1"/>
</dbReference>
<reference evidence="4 5" key="1">
    <citation type="submission" date="2023-03" db="EMBL/GenBank/DDBJ databases">
        <title>High-quality genome of Scylla paramamosain provides insights in environmental adaptation.</title>
        <authorList>
            <person name="Zhang L."/>
        </authorList>
    </citation>
    <scope>NUCLEOTIDE SEQUENCE [LARGE SCALE GENOMIC DNA]</scope>
    <source>
        <strain evidence="4">LZ_2023a</strain>
        <tissue evidence="4">Muscle</tissue>
    </source>
</reference>
<dbReference type="Proteomes" id="UP001487740">
    <property type="component" value="Unassembled WGS sequence"/>
</dbReference>
<dbReference type="GO" id="GO:0035556">
    <property type="term" value="P:intracellular signal transduction"/>
    <property type="evidence" value="ECO:0007669"/>
    <property type="project" value="InterPro"/>
</dbReference>
<feature type="region of interest" description="Disordered" evidence="1">
    <location>
        <begin position="570"/>
        <end position="613"/>
    </location>
</feature>
<dbReference type="InterPro" id="IPR001849">
    <property type="entry name" value="PH_domain"/>
</dbReference>
<feature type="region of interest" description="Disordered" evidence="1">
    <location>
        <begin position="485"/>
        <end position="542"/>
    </location>
</feature>
<dbReference type="InterPro" id="IPR051092">
    <property type="entry name" value="FYVE_RhoGEF_PH"/>
</dbReference>
<evidence type="ECO:0000313" key="5">
    <source>
        <dbReference type="Proteomes" id="UP001487740"/>
    </source>
</evidence>
<name>A0AAW0SX43_SCYPA</name>
<keyword evidence="5" id="KW-1185">Reference proteome</keyword>
<dbReference type="PROSITE" id="PS50010">
    <property type="entry name" value="DH_2"/>
    <property type="match status" value="1"/>
</dbReference>
<dbReference type="SUPFAM" id="SSF48065">
    <property type="entry name" value="DBL homology domain (DH-domain)"/>
    <property type="match status" value="1"/>
</dbReference>
<dbReference type="EMBL" id="JARAKH010000043">
    <property type="protein sequence ID" value="KAK8379262.1"/>
    <property type="molecule type" value="Genomic_DNA"/>
</dbReference>
<evidence type="ECO:0008006" key="6">
    <source>
        <dbReference type="Google" id="ProtNLM"/>
    </source>
</evidence>
<feature type="compositionally biased region" description="Low complexity" evidence="1">
    <location>
        <begin position="378"/>
        <end position="393"/>
    </location>
</feature>
<organism evidence="4 5">
    <name type="scientific">Scylla paramamosain</name>
    <name type="common">Mud crab</name>
    <dbReference type="NCBI Taxonomy" id="85552"/>
    <lineage>
        <taxon>Eukaryota</taxon>
        <taxon>Metazoa</taxon>
        <taxon>Ecdysozoa</taxon>
        <taxon>Arthropoda</taxon>
        <taxon>Crustacea</taxon>
        <taxon>Multicrustacea</taxon>
        <taxon>Malacostraca</taxon>
        <taxon>Eumalacostraca</taxon>
        <taxon>Eucarida</taxon>
        <taxon>Decapoda</taxon>
        <taxon>Pleocyemata</taxon>
        <taxon>Brachyura</taxon>
        <taxon>Eubrachyura</taxon>
        <taxon>Portunoidea</taxon>
        <taxon>Portunidae</taxon>
        <taxon>Portuninae</taxon>
        <taxon>Scylla</taxon>
    </lineage>
</organism>
<dbReference type="PROSITE" id="PS00741">
    <property type="entry name" value="DH_1"/>
    <property type="match status" value="1"/>
</dbReference>
<protein>
    <recommendedName>
        <fullName evidence="6">DH domain-containing protein</fullName>
    </recommendedName>
</protein>
<dbReference type="AlphaFoldDB" id="A0AAW0SX43"/>
<evidence type="ECO:0000259" key="2">
    <source>
        <dbReference type="PROSITE" id="PS50003"/>
    </source>
</evidence>
<dbReference type="PANTHER" id="PTHR12673">
    <property type="entry name" value="FACIOGENITAL DYSPLASIA PROTEIN"/>
    <property type="match status" value="1"/>
</dbReference>
<dbReference type="GO" id="GO:0005085">
    <property type="term" value="F:guanyl-nucleotide exchange factor activity"/>
    <property type="evidence" value="ECO:0007669"/>
    <property type="project" value="InterPro"/>
</dbReference>
<feature type="compositionally biased region" description="Low complexity" evidence="1">
    <location>
        <begin position="570"/>
        <end position="581"/>
    </location>
</feature>
<evidence type="ECO:0000259" key="3">
    <source>
        <dbReference type="PROSITE" id="PS50010"/>
    </source>
</evidence>
<dbReference type="GO" id="GO:0005737">
    <property type="term" value="C:cytoplasm"/>
    <property type="evidence" value="ECO:0007669"/>
    <property type="project" value="TreeGrafter"/>
</dbReference>
<comment type="caution">
    <text evidence="4">The sequence shown here is derived from an EMBL/GenBank/DDBJ whole genome shotgun (WGS) entry which is preliminary data.</text>
</comment>
<dbReference type="Pfam" id="PF00621">
    <property type="entry name" value="RhoGEF"/>
    <property type="match status" value="1"/>
</dbReference>
<dbReference type="InterPro" id="IPR011993">
    <property type="entry name" value="PH-like_dom_sf"/>
</dbReference>
<feature type="compositionally biased region" description="Basic and acidic residues" evidence="1">
    <location>
        <begin position="353"/>
        <end position="372"/>
    </location>
</feature>
<dbReference type="Gene3D" id="1.20.900.10">
    <property type="entry name" value="Dbl homology (DH) domain"/>
    <property type="match status" value="2"/>
</dbReference>
<feature type="compositionally biased region" description="Pro residues" evidence="1">
    <location>
        <begin position="257"/>
        <end position="272"/>
    </location>
</feature>
<feature type="region of interest" description="Disordered" evidence="1">
    <location>
        <begin position="244"/>
        <end position="278"/>
    </location>
</feature>
<proteinExistence type="predicted"/>